<evidence type="ECO:0000259" key="11">
    <source>
        <dbReference type="PROSITE" id="PS51805"/>
    </source>
</evidence>
<feature type="domain" description="PHD-type" evidence="11">
    <location>
        <begin position="81"/>
        <end position="201"/>
    </location>
</feature>
<protein>
    <submittedName>
        <fullName evidence="12">Protein BREAST CANCER SUSCEPTIBILITY 1 isoform X2</fullName>
    </submittedName>
</protein>
<organism evidence="12 13">
    <name type="scientific">Cinnamomum micranthum f. kanehirae</name>
    <dbReference type="NCBI Taxonomy" id="337451"/>
    <lineage>
        <taxon>Eukaryota</taxon>
        <taxon>Viridiplantae</taxon>
        <taxon>Streptophyta</taxon>
        <taxon>Embryophyta</taxon>
        <taxon>Tracheophyta</taxon>
        <taxon>Spermatophyta</taxon>
        <taxon>Magnoliopsida</taxon>
        <taxon>Magnoliidae</taxon>
        <taxon>Laurales</taxon>
        <taxon>Lauraceae</taxon>
        <taxon>Cinnamomum</taxon>
    </lineage>
</organism>
<name>A0A3S3MJJ1_9MAGN</name>
<dbReference type="InterPro" id="IPR001357">
    <property type="entry name" value="BRCT_dom"/>
</dbReference>
<feature type="domain" description="BRCT" evidence="10">
    <location>
        <begin position="266"/>
        <end position="341"/>
    </location>
</feature>
<dbReference type="GO" id="GO:0008270">
    <property type="term" value="F:zinc ion binding"/>
    <property type="evidence" value="ECO:0007669"/>
    <property type="project" value="UniProtKB-KW"/>
</dbReference>
<dbReference type="FunFam" id="3.30.40.10:FF:000310">
    <property type="entry name" value="Breast cancer associated RING 1"/>
    <property type="match status" value="1"/>
</dbReference>
<dbReference type="InterPro" id="IPR034732">
    <property type="entry name" value="EPHD"/>
</dbReference>
<comment type="caution">
    <text evidence="12">The sequence shown here is derived from an EMBL/GenBank/DDBJ whole genome shotgun (WGS) entry which is preliminary data.</text>
</comment>
<dbReference type="GO" id="GO:0004842">
    <property type="term" value="F:ubiquitin-protein transferase activity"/>
    <property type="evidence" value="ECO:0007669"/>
    <property type="project" value="TreeGrafter"/>
</dbReference>
<dbReference type="SMART" id="SM00292">
    <property type="entry name" value="BRCT"/>
    <property type="match status" value="2"/>
</dbReference>
<keyword evidence="7" id="KW-0234">DNA repair</keyword>
<keyword evidence="4" id="KW-0227">DNA damage</keyword>
<feature type="domain" description="BRCT" evidence="10">
    <location>
        <begin position="362"/>
        <end position="475"/>
    </location>
</feature>
<evidence type="ECO:0000256" key="9">
    <source>
        <dbReference type="SAM" id="MobiDB-lite"/>
    </source>
</evidence>
<dbReference type="Pfam" id="PF00533">
    <property type="entry name" value="BRCT"/>
    <property type="match status" value="1"/>
</dbReference>
<dbReference type="GO" id="GO:0045944">
    <property type="term" value="P:positive regulation of transcription by RNA polymerase II"/>
    <property type="evidence" value="ECO:0007669"/>
    <property type="project" value="TreeGrafter"/>
</dbReference>
<dbReference type="EMBL" id="QPKB01000003">
    <property type="protein sequence ID" value="RWR81186.1"/>
    <property type="molecule type" value="Genomic_DNA"/>
</dbReference>
<dbReference type="Proteomes" id="UP000283530">
    <property type="component" value="Unassembled WGS sequence"/>
</dbReference>
<evidence type="ECO:0000256" key="5">
    <source>
        <dbReference type="ARBA" id="ARBA00022771"/>
    </source>
</evidence>
<dbReference type="FunFam" id="3.40.50.10190:FF:000006">
    <property type="entry name" value="Breast cancer type 1 susceptibility protein homolog"/>
    <property type="match status" value="1"/>
</dbReference>
<feature type="region of interest" description="Disordered" evidence="9">
    <location>
        <begin position="1"/>
        <end position="68"/>
    </location>
</feature>
<evidence type="ECO:0000256" key="2">
    <source>
        <dbReference type="ARBA" id="ARBA00022723"/>
    </source>
</evidence>
<dbReference type="InterPro" id="IPR031099">
    <property type="entry name" value="BRCA1-associated"/>
</dbReference>
<dbReference type="GO" id="GO:0005634">
    <property type="term" value="C:nucleus"/>
    <property type="evidence" value="ECO:0007669"/>
    <property type="project" value="UniProtKB-SubCell"/>
</dbReference>
<dbReference type="PROSITE" id="PS50172">
    <property type="entry name" value="BRCT"/>
    <property type="match status" value="2"/>
</dbReference>
<evidence type="ECO:0000259" key="10">
    <source>
        <dbReference type="PROSITE" id="PS50172"/>
    </source>
</evidence>
<dbReference type="STRING" id="337451.A0A3S3MJJ1"/>
<keyword evidence="3" id="KW-0677">Repeat</keyword>
<evidence type="ECO:0000256" key="7">
    <source>
        <dbReference type="ARBA" id="ARBA00023204"/>
    </source>
</evidence>
<dbReference type="SUPFAM" id="SSF52113">
    <property type="entry name" value="BRCT domain"/>
    <property type="match status" value="2"/>
</dbReference>
<dbReference type="PROSITE" id="PS51805">
    <property type="entry name" value="EPHD"/>
    <property type="match status" value="1"/>
</dbReference>
<dbReference type="OrthoDB" id="2384350at2759"/>
<keyword evidence="5" id="KW-0863">Zinc-finger</keyword>
<keyword evidence="6" id="KW-0862">Zinc</keyword>
<evidence type="ECO:0000313" key="13">
    <source>
        <dbReference type="Proteomes" id="UP000283530"/>
    </source>
</evidence>
<evidence type="ECO:0000313" key="12">
    <source>
        <dbReference type="EMBL" id="RWR81186.1"/>
    </source>
</evidence>
<evidence type="ECO:0000256" key="8">
    <source>
        <dbReference type="ARBA" id="ARBA00023242"/>
    </source>
</evidence>
<dbReference type="InterPro" id="IPR036420">
    <property type="entry name" value="BRCT_dom_sf"/>
</dbReference>
<accession>A0A3S3MJJ1</accession>
<evidence type="ECO:0000256" key="4">
    <source>
        <dbReference type="ARBA" id="ARBA00022763"/>
    </source>
</evidence>
<gene>
    <name evidence="12" type="ORF">CKAN_00985800</name>
</gene>
<dbReference type="GO" id="GO:0000724">
    <property type="term" value="P:double-strand break repair via homologous recombination"/>
    <property type="evidence" value="ECO:0007669"/>
    <property type="project" value="TreeGrafter"/>
</dbReference>
<dbReference type="Gene3D" id="3.40.50.10190">
    <property type="entry name" value="BRCT domain"/>
    <property type="match status" value="2"/>
</dbReference>
<evidence type="ECO:0000256" key="1">
    <source>
        <dbReference type="ARBA" id="ARBA00004123"/>
    </source>
</evidence>
<reference evidence="12 13" key="1">
    <citation type="journal article" date="2019" name="Nat. Plants">
        <title>Stout camphor tree genome fills gaps in understanding of flowering plant genome evolution.</title>
        <authorList>
            <person name="Chaw S.M."/>
            <person name="Liu Y.C."/>
            <person name="Wu Y.W."/>
            <person name="Wang H.Y."/>
            <person name="Lin C.I."/>
            <person name="Wu C.S."/>
            <person name="Ke H.M."/>
            <person name="Chang L.Y."/>
            <person name="Hsu C.Y."/>
            <person name="Yang H.T."/>
            <person name="Sudianto E."/>
            <person name="Hsu M.H."/>
            <person name="Wu K.P."/>
            <person name="Wang L.N."/>
            <person name="Leebens-Mack J.H."/>
            <person name="Tsai I.J."/>
        </authorList>
    </citation>
    <scope>NUCLEOTIDE SEQUENCE [LARGE SCALE GENOMIC DNA]</scope>
    <source>
        <strain evidence="13">cv. Chaw 1501</strain>
        <tissue evidence="12">Young leaves</tissue>
    </source>
</reference>
<comment type="subcellular location">
    <subcellularLocation>
        <location evidence="1">Nucleus</location>
    </subcellularLocation>
</comment>
<feature type="region of interest" description="Disordered" evidence="9">
    <location>
        <begin position="218"/>
        <end position="239"/>
    </location>
</feature>
<keyword evidence="2" id="KW-0479">Metal-binding</keyword>
<evidence type="ECO:0000256" key="3">
    <source>
        <dbReference type="ARBA" id="ARBA00022737"/>
    </source>
</evidence>
<feature type="compositionally biased region" description="Basic and acidic residues" evidence="9">
    <location>
        <begin position="20"/>
        <end position="30"/>
    </location>
</feature>
<keyword evidence="13" id="KW-1185">Reference proteome</keyword>
<dbReference type="AlphaFoldDB" id="A0A3S3MJJ1"/>
<dbReference type="PANTHER" id="PTHR13763">
    <property type="entry name" value="BREAST CANCER TYPE 1 SUSCEPTIBILITY PROTEIN BRCA1"/>
    <property type="match status" value="1"/>
</dbReference>
<dbReference type="InterPro" id="IPR013083">
    <property type="entry name" value="Znf_RING/FYVE/PHD"/>
</dbReference>
<proteinExistence type="predicted"/>
<dbReference type="Gene3D" id="3.30.40.10">
    <property type="entry name" value="Zinc/RING finger domain, C3HC4 (zinc finger)"/>
    <property type="match status" value="1"/>
</dbReference>
<dbReference type="PANTHER" id="PTHR13763:SF9">
    <property type="entry name" value="BRCA1-ASSOCIATED RING DOMAIN PROTEIN 1"/>
    <property type="match status" value="1"/>
</dbReference>
<dbReference type="CDD" id="cd17734">
    <property type="entry name" value="BRCT_Bard1_rpt1"/>
    <property type="match status" value="1"/>
</dbReference>
<sequence length="475" mass="52125">MSMRGADDGTDSEAKVVLPSRKDHSIRKPEILGNLNVARNNDPASHPQDGHARESKMQNNSDFGFHDVPSDTSKHVNANLLFVCAFCHSSKESEASGPMLHYANGRVLTADQAVLANVLHVHRKCIEWAPQVYFVGETAMNLEAELCRSLKIKCSSCGKKGATLGCYVKSCRRSYHVPCAVNIFECRWDCENFLMHCPVHASLKLPFEKSKSKKIRTKYSSETQPTYPQTSAGPPSISEQSDNLWAASSGLTSKWVLCGSALSFVEKDLLTEFVSLTGATITKSWKPNVTHVIASTDDKGACSRTLKFLMGILNGSWILKIDWIKACMEAKHPVDEEPYEVSLDVHGCCDGPKIGRIRVLEKAPKLLSGLNFHFSGHFVSSYKGYYRDLVLAAGGNVLSKKDIIYLDSKIDTEAIHSAILLIYDAGTQESGEESSLIEQRCQEAEALAAKIGSQVASHTWLLESVAACKLQPLAS</sequence>
<evidence type="ECO:0000256" key="6">
    <source>
        <dbReference type="ARBA" id="ARBA00022833"/>
    </source>
</evidence>
<dbReference type="Pfam" id="PF13771">
    <property type="entry name" value="zf-HC5HC2H"/>
    <property type="match status" value="1"/>
</dbReference>
<keyword evidence="8" id="KW-0539">Nucleus</keyword>